<dbReference type="Gene3D" id="3.40.50.300">
    <property type="entry name" value="P-loop containing nucleotide triphosphate hydrolases"/>
    <property type="match status" value="1"/>
</dbReference>
<dbReference type="RefSeq" id="WP_318600566.1">
    <property type="nucleotide sequence ID" value="NZ_JAWSTH010000119.1"/>
</dbReference>
<dbReference type="PANTHER" id="PTHR36978">
    <property type="entry name" value="P-LOOP CONTAINING NUCLEOTIDE TRIPHOSPHATE HYDROLASE"/>
    <property type="match status" value="1"/>
</dbReference>
<protein>
    <submittedName>
        <fullName evidence="1">Sulfotransferase</fullName>
    </submittedName>
</protein>
<organism evidence="1 2">
    <name type="scientific">Conexibacter stalactiti</name>
    <dbReference type="NCBI Taxonomy" id="1940611"/>
    <lineage>
        <taxon>Bacteria</taxon>
        <taxon>Bacillati</taxon>
        <taxon>Actinomycetota</taxon>
        <taxon>Thermoleophilia</taxon>
        <taxon>Solirubrobacterales</taxon>
        <taxon>Conexibacteraceae</taxon>
        <taxon>Conexibacter</taxon>
    </lineage>
</organism>
<dbReference type="PANTHER" id="PTHR36978:SF4">
    <property type="entry name" value="P-LOOP CONTAINING NUCLEOSIDE TRIPHOSPHATE HYDROLASE PROTEIN"/>
    <property type="match status" value="1"/>
</dbReference>
<gene>
    <name evidence="1" type="ORF">R7226_27325</name>
</gene>
<sequence>MKVIGAGFGRTGTMSQKAALEQLGCGPCLHMIDVLREPSLAAPWRAAAAGEQVDWVAALDGWGSTIDWPACAFWEQHMEAFPEALVLLSTRDPEAWYRSCLTTIWEAKELALRGELAGNTERSPTGGVLEMINGIIWDGTFKGRFLDKAWAFEVYERHVADVIEKVPSNRLVVFEVSQGWQPLCDALGVAVPDEPFPHLNDTAAFREMLGMPAAAPA</sequence>
<comment type="caution">
    <text evidence="1">The sequence shown here is derived from an EMBL/GenBank/DDBJ whole genome shotgun (WGS) entry which is preliminary data.</text>
</comment>
<name>A0ABU4HXN6_9ACTN</name>
<accession>A0ABU4HXN6</accession>
<evidence type="ECO:0000313" key="2">
    <source>
        <dbReference type="Proteomes" id="UP001284601"/>
    </source>
</evidence>
<dbReference type="EMBL" id="JAWSTH010000119">
    <property type="protein sequence ID" value="MDW5598098.1"/>
    <property type="molecule type" value="Genomic_DNA"/>
</dbReference>
<dbReference type="Pfam" id="PF17784">
    <property type="entry name" value="Sulfotransfer_4"/>
    <property type="match status" value="1"/>
</dbReference>
<dbReference type="InterPro" id="IPR027417">
    <property type="entry name" value="P-loop_NTPase"/>
</dbReference>
<proteinExistence type="predicted"/>
<dbReference type="SUPFAM" id="SSF52540">
    <property type="entry name" value="P-loop containing nucleoside triphosphate hydrolases"/>
    <property type="match status" value="1"/>
</dbReference>
<reference evidence="2" key="1">
    <citation type="submission" date="2023-07" db="EMBL/GenBank/DDBJ databases">
        <title>Conexibacter stalactiti sp. nov., isolated from stalactites in a lava cave and emended description of the genus Conexibacter.</title>
        <authorList>
            <person name="Lee S.D."/>
        </authorList>
    </citation>
    <scope>NUCLEOTIDE SEQUENCE [LARGE SCALE GENOMIC DNA]</scope>
    <source>
        <strain evidence="2">KCTC 39840</strain>
    </source>
</reference>
<keyword evidence="2" id="KW-1185">Reference proteome</keyword>
<evidence type="ECO:0000313" key="1">
    <source>
        <dbReference type="EMBL" id="MDW5598098.1"/>
    </source>
</evidence>
<dbReference type="Proteomes" id="UP001284601">
    <property type="component" value="Unassembled WGS sequence"/>
</dbReference>
<dbReference type="InterPro" id="IPR040632">
    <property type="entry name" value="Sulfotransfer_4"/>
</dbReference>